<sequence length="113" mass="13403">MMVFQEIFIFQEKNVILGSVYFVSCIFDLSLNRNFEKKNLNRNGCLRSFCTKFWLLRASQFVETAVDLILSSACNHVWKVMFDDSIPFFFIMEWDCFGKSFMELICLMEDSQD</sequence>
<gene>
    <name evidence="1" type="ORF">SAY87_010023</name>
</gene>
<dbReference type="AlphaFoldDB" id="A0AAN7GE04"/>
<keyword evidence="2" id="KW-1185">Reference proteome</keyword>
<proteinExistence type="predicted"/>
<protein>
    <submittedName>
        <fullName evidence="1">Uncharacterized protein</fullName>
    </submittedName>
</protein>
<reference evidence="1 2" key="1">
    <citation type="journal article" date="2023" name="Hortic Res">
        <title>Pangenome of water caltrop reveals structural variations and asymmetric subgenome divergence after allopolyploidization.</title>
        <authorList>
            <person name="Zhang X."/>
            <person name="Chen Y."/>
            <person name="Wang L."/>
            <person name="Yuan Y."/>
            <person name="Fang M."/>
            <person name="Shi L."/>
            <person name="Lu R."/>
            <person name="Comes H.P."/>
            <person name="Ma Y."/>
            <person name="Chen Y."/>
            <person name="Huang G."/>
            <person name="Zhou Y."/>
            <person name="Zheng Z."/>
            <person name="Qiu Y."/>
        </authorList>
    </citation>
    <scope>NUCLEOTIDE SEQUENCE [LARGE SCALE GENOMIC DNA]</scope>
    <source>
        <tissue evidence="1">Roots</tissue>
    </source>
</reference>
<accession>A0AAN7GE04</accession>
<comment type="caution">
    <text evidence="1">The sequence shown here is derived from an EMBL/GenBank/DDBJ whole genome shotgun (WGS) entry which is preliminary data.</text>
</comment>
<dbReference type="EMBL" id="JAXIOK010000022">
    <property type="protein sequence ID" value="KAK4743711.1"/>
    <property type="molecule type" value="Genomic_DNA"/>
</dbReference>
<evidence type="ECO:0000313" key="1">
    <source>
        <dbReference type="EMBL" id="KAK4743711.1"/>
    </source>
</evidence>
<evidence type="ECO:0000313" key="2">
    <source>
        <dbReference type="Proteomes" id="UP001345219"/>
    </source>
</evidence>
<name>A0AAN7GE04_9MYRT</name>
<dbReference type="Proteomes" id="UP001345219">
    <property type="component" value="Chromosome 9"/>
</dbReference>
<organism evidence="1 2">
    <name type="scientific">Trapa incisa</name>
    <dbReference type="NCBI Taxonomy" id="236973"/>
    <lineage>
        <taxon>Eukaryota</taxon>
        <taxon>Viridiplantae</taxon>
        <taxon>Streptophyta</taxon>
        <taxon>Embryophyta</taxon>
        <taxon>Tracheophyta</taxon>
        <taxon>Spermatophyta</taxon>
        <taxon>Magnoliopsida</taxon>
        <taxon>eudicotyledons</taxon>
        <taxon>Gunneridae</taxon>
        <taxon>Pentapetalae</taxon>
        <taxon>rosids</taxon>
        <taxon>malvids</taxon>
        <taxon>Myrtales</taxon>
        <taxon>Lythraceae</taxon>
        <taxon>Trapa</taxon>
    </lineage>
</organism>